<evidence type="ECO:0000256" key="7">
    <source>
        <dbReference type="ARBA" id="ARBA00023136"/>
    </source>
</evidence>
<evidence type="ECO:0000256" key="1">
    <source>
        <dbReference type="ARBA" id="ARBA00004479"/>
    </source>
</evidence>
<evidence type="ECO:0000256" key="11">
    <source>
        <dbReference type="SAM" id="SignalP"/>
    </source>
</evidence>
<evidence type="ECO:0000256" key="6">
    <source>
        <dbReference type="ARBA" id="ARBA00022989"/>
    </source>
</evidence>
<feature type="chain" id="PRO_5043766247" evidence="11">
    <location>
        <begin position="21"/>
        <end position="229"/>
    </location>
</feature>
<dbReference type="Proteomes" id="UP001458880">
    <property type="component" value="Unassembled WGS sequence"/>
</dbReference>
<evidence type="ECO:0000256" key="5">
    <source>
        <dbReference type="ARBA" id="ARBA00022729"/>
    </source>
</evidence>
<reference evidence="13 14" key="1">
    <citation type="journal article" date="2024" name="BMC Genomics">
        <title>De novo assembly and annotation of Popillia japonica's genome with initial clues to its potential as an invasive pest.</title>
        <authorList>
            <person name="Cucini C."/>
            <person name="Boschi S."/>
            <person name="Funari R."/>
            <person name="Cardaioli E."/>
            <person name="Iannotti N."/>
            <person name="Marturano G."/>
            <person name="Paoli F."/>
            <person name="Bruttini M."/>
            <person name="Carapelli A."/>
            <person name="Frati F."/>
            <person name="Nardi F."/>
        </authorList>
    </citation>
    <scope>NUCLEOTIDE SEQUENCE [LARGE SCALE GENOMIC DNA]</scope>
    <source>
        <strain evidence="13">DMR45628</strain>
    </source>
</reference>
<feature type="domain" description="GOLD" evidence="12">
    <location>
        <begin position="34"/>
        <end position="118"/>
    </location>
</feature>
<keyword evidence="4 9" id="KW-0812">Transmembrane</keyword>
<keyword evidence="5 11" id="KW-0732">Signal</keyword>
<dbReference type="InterPro" id="IPR009038">
    <property type="entry name" value="GOLD_dom"/>
</dbReference>
<protein>
    <submittedName>
        <fullName evidence="13">Emp24/gp25L/p24 family/GOLD</fullName>
    </submittedName>
</protein>
<dbReference type="InterPro" id="IPR015720">
    <property type="entry name" value="Emp24-like"/>
</dbReference>
<proteinExistence type="inferred from homology"/>
<evidence type="ECO:0000256" key="3">
    <source>
        <dbReference type="ARBA" id="ARBA00022473"/>
    </source>
</evidence>
<evidence type="ECO:0000256" key="2">
    <source>
        <dbReference type="ARBA" id="ARBA00007104"/>
    </source>
</evidence>
<evidence type="ECO:0000259" key="12">
    <source>
        <dbReference type="PROSITE" id="PS50866"/>
    </source>
</evidence>
<keyword evidence="14" id="KW-1185">Reference proteome</keyword>
<dbReference type="AlphaFoldDB" id="A0AAW1MNG4"/>
<sequence>MDRNVLFILCFFTLILCINTHEKQLTVNIEPRKQDCFFERINEKQTVELDYQVIDGGHGDLDITFQTYDPYGRILLADYKKSGNTHTINTQTTGDYKFCFDNTFSSFNTKTVFFELIVDNDEDDFGASENMNGLNPEDVYELKIQDIQDIVNRVRADLNKIRQMQDIIKSVEARDRNIAEENFFKVTSFSFMQIVIMLFVGGIQVLMLRSLFDDNSRVHKIWKNLDSLR</sequence>
<evidence type="ECO:0000256" key="8">
    <source>
        <dbReference type="ARBA" id="ARBA00037847"/>
    </source>
</evidence>
<dbReference type="Pfam" id="PF01105">
    <property type="entry name" value="EMP24_GP25L"/>
    <property type="match status" value="1"/>
</dbReference>
<dbReference type="EMBL" id="JASPKY010000031">
    <property type="protein sequence ID" value="KAK9747411.1"/>
    <property type="molecule type" value="Genomic_DNA"/>
</dbReference>
<evidence type="ECO:0000256" key="4">
    <source>
        <dbReference type="ARBA" id="ARBA00022692"/>
    </source>
</evidence>
<dbReference type="PANTHER" id="PTHR22811">
    <property type="entry name" value="TRANSMEMBRANE EMP24 DOMAIN-CONTAINING PROTEIN"/>
    <property type="match status" value="1"/>
</dbReference>
<name>A0AAW1MNG4_POPJA</name>
<accession>A0AAW1MNG4</accession>
<evidence type="ECO:0000313" key="14">
    <source>
        <dbReference type="Proteomes" id="UP001458880"/>
    </source>
</evidence>
<dbReference type="GO" id="GO:0016020">
    <property type="term" value="C:membrane"/>
    <property type="evidence" value="ECO:0007669"/>
    <property type="project" value="UniProtKB-SubCell"/>
</dbReference>
<dbReference type="SUPFAM" id="SSF101576">
    <property type="entry name" value="Supernatant protein factor (SPF), C-terminal domain"/>
    <property type="match status" value="1"/>
</dbReference>
<comment type="subcellular location">
    <subcellularLocation>
        <location evidence="8">Endomembrane system</location>
        <topology evidence="8">Single-pass membrane protein</topology>
    </subcellularLocation>
    <subcellularLocation>
        <location evidence="1 9">Membrane</location>
        <topology evidence="1 9">Single-pass type I membrane protein</topology>
    </subcellularLocation>
</comment>
<dbReference type="Gene3D" id="2.60.120.680">
    <property type="entry name" value="GOLD domain"/>
    <property type="match status" value="1"/>
</dbReference>
<keyword evidence="6 10" id="KW-1133">Transmembrane helix</keyword>
<keyword evidence="3" id="KW-0217">Developmental protein</keyword>
<feature type="transmembrane region" description="Helical" evidence="10">
    <location>
        <begin position="191"/>
        <end position="212"/>
    </location>
</feature>
<evidence type="ECO:0000256" key="9">
    <source>
        <dbReference type="RuleBase" id="RU003827"/>
    </source>
</evidence>
<feature type="signal peptide" evidence="11">
    <location>
        <begin position="1"/>
        <end position="20"/>
    </location>
</feature>
<organism evidence="13 14">
    <name type="scientific">Popillia japonica</name>
    <name type="common">Japanese beetle</name>
    <dbReference type="NCBI Taxonomy" id="7064"/>
    <lineage>
        <taxon>Eukaryota</taxon>
        <taxon>Metazoa</taxon>
        <taxon>Ecdysozoa</taxon>
        <taxon>Arthropoda</taxon>
        <taxon>Hexapoda</taxon>
        <taxon>Insecta</taxon>
        <taxon>Pterygota</taxon>
        <taxon>Neoptera</taxon>
        <taxon>Endopterygota</taxon>
        <taxon>Coleoptera</taxon>
        <taxon>Polyphaga</taxon>
        <taxon>Scarabaeiformia</taxon>
        <taxon>Scarabaeidae</taxon>
        <taxon>Rutelinae</taxon>
        <taxon>Popillia</taxon>
    </lineage>
</organism>
<dbReference type="InterPro" id="IPR036598">
    <property type="entry name" value="GOLD_dom_sf"/>
</dbReference>
<comment type="similarity">
    <text evidence="2 9">Belongs to the EMP24/GP25L family.</text>
</comment>
<dbReference type="PROSITE" id="PS50866">
    <property type="entry name" value="GOLD"/>
    <property type="match status" value="1"/>
</dbReference>
<comment type="caution">
    <text evidence="13">The sequence shown here is derived from an EMBL/GenBank/DDBJ whole genome shotgun (WGS) entry which is preliminary data.</text>
</comment>
<evidence type="ECO:0000256" key="10">
    <source>
        <dbReference type="SAM" id="Phobius"/>
    </source>
</evidence>
<evidence type="ECO:0000313" key="13">
    <source>
        <dbReference type="EMBL" id="KAK9747411.1"/>
    </source>
</evidence>
<dbReference type="GO" id="GO:0012505">
    <property type="term" value="C:endomembrane system"/>
    <property type="evidence" value="ECO:0007669"/>
    <property type="project" value="UniProtKB-SubCell"/>
</dbReference>
<gene>
    <name evidence="13" type="ORF">QE152_g5335</name>
</gene>
<keyword evidence="7 10" id="KW-0472">Membrane</keyword>
<dbReference type="SMART" id="SM01190">
    <property type="entry name" value="EMP24_GP25L"/>
    <property type="match status" value="1"/>
</dbReference>